<name>A0A0F9NI98_9ZZZZ</name>
<organism evidence="1">
    <name type="scientific">marine sediment metagenome</name>
    <dbReference type="NCBI Taxonomy" id="412755"/>
    <lineage>
        <taxon>unclassified sequences</taxon>
        <taxon>metagenomes</taxon>
        <taxon>ecological metagenomes</taxon>
    </lineage>
</organism>
<reference evidence="1" key="1">
    <citation type="journal article" date="2015" name="Nature">
        <title>Complex archaea that bridge the gap between prokaryotes and eukaryotes.</title>
        <authorList>
            <person name="Spang A."/>
            <person name="Saw J.H."/>
            <person name="Jorgensen S.L."/>
            <person name="Zaremba-Niedzwiedzka K."/>
            <person name="Martijn J."/>
            <person name="Lind A.E."/>
            <person name="van Eijk R."/>
            <person name="Schleper C."/>
            <person name="Guy L."/>
            <person name="Ettema T.J."/>
        </authorList>
    </citation>
    <scope>NUCLEOTIDE SEQUENCE</scope>
</reference>
<dbReference type="Gene3D" id="3.90.320.10">
    <property type="match status" value="1"/>
</dbReference>
<evidence type="ECO:0008006" key="2">
    <source>
        <dbReference type="Google" id="ProtNLM"/>
    </source>
</evidence>
<comment type="caution">
    <text evidence="1">The sequence shown here is derived from an EMBL/GenBank/DDBJ whole genome shotgun (WGS) entry which is preliminary data.</text>
</comment>
<sequence>MKFDFEYIFETVVVDAQKKKDEERAKRTRQKKNNEINPSSLGFCLRKQVLDSMGMGTEPDIRLKKIFWQGNFIHDDMVYPVLKEYFNNLVSKQGIWVDNERWIDIKVVHKGVELNFRAYVDDIIVKGDEEIPIEVKSIGYEFMKLTEGKMTHQIQLMCYLGLLNAKEGYLLYIFKPTLESKQFLY</sequence>
<dbReference type="InterPro" id="IPR011604">
    <property type="entry name" value="PDDEXK-like_dom_sf"/>
</dbReference>
<protein>
    <recommendedName>
        <fullName evidence="2">PD-(D/E)XK endonuclease-like domain-containing protein</fullName>
    </recommendedName>
</protein>
<evidence type="ECO:0000313" key="1">
    <source>
        <dbReference type="EMBL" id="KKM81047.1"/>
    </source>
</evidence>
<dbReference type="EMBL" id="LAZR01008086">
    <property type="protein sequence ID" value="KKM81047.1"/>
    <property type="molecule type" value="Genomic_DNA"/>
</dbReference>
<proteinExistence type="predicted"/>
<gene>
    <name evidence="1" type="ORF">LCGC14_1333670</name>
</gene>
<feature type="non-terminal residue" evidence="1">
    <location>
        <position position="185"/>
    </location>
</feature>
<accession>A0A0F9NI98</accession>
<dbReference type="AlphaFoldDB" id="A0A0F9NI98"/>